<protein>
    <recommendedName>
        <fullName evidence="3">PEGA domain-containing protein</fullName>
    </recommendedName>
</protein>
<dbReference type="Proteomes" id="UP000245206">
    <property type="component" value="Unassembled WGS sequence"/>
</dbReference>
<name>A0A2P2D7Z0_9LEPT</name>
<proteinExistence type="predicted"/>
<dbReference type="OrthoDB" id="325350at2"/>
<evidence type="ECO:0000313" key="2">
    <source>
        <dbReference type="Proteomes" id="UP000245206"/>
    </source>
</evidence>
<dbReference type="EMBL" id="BFAZ01000001">
    <property type="protein sequence ID" value="GBF40754.1"/>
    <property type="molecule type" value="Genomic_DNA"/>
</dbReference>
<evidence type="ECO:0008006" key="3">
    <source>
        <dbReference type="Google" id="ProtNLM"/>
    </source>
</evidence>
<sequence>MKIKFNFLTYVLFLTFLVFNITCGTMSARKDGLQSIFIKAPADSHIYLNGEKIGETFAASLIDSPAKDPNKNYKLRIEKDGYEPKEIEVKKEIHSLFGWNLIFLVGAPIGFVVDYFTGEYQNYSRWTVVDLDQKSNFKVDLTSETNRNYIQKRDADKELLVDVRFANMTSHTLEKLDESGKPLPKSKDGNDKNLFMYPFQEKLSKGSYLIKGDFAKKEFDMSYRSSTTTKARKSGEKLIQIPGGGVGVVCGTMDLVTYKSSFQWIHIPEFISSKLAESKDVQKFYLASHCDQIFNLKEFLSQI</sequence>
<accession>A0A2P2D7Z0</accession>
<comment type="caution">
    <text evidence="1">The sequence shown here is derived from an EMBL/GenBank/DDBJ whole genome shotgun (WGS) entry which is preliminary data.</text>
</comment>
<dbReference type="AlphaFoldDB" id="A0A2P2D7Z0"/>
<dbReference type="NCBIfam" id="NF047662">
    <property type="entry name" value="LEPBI_I2678_fam"/>
    <property type="match status" value="1"/>
</dbReference>
<evidence type="ECO:0000313" key="1">
    <source>
        <dbReference type="EMBL" id="GBF40754.1"/>
    </source>
</evidence>
<reference evidence="2" key="1">
    <citation type="journal article" date="2019" name="Microbiol. Immunol.">
        <title>Molecular and phenotypic characterization of Leptospira johnsonii sp. nov., Leptospira ellinghausenii sp. nov. and Leptospira ryugenii sp. nov. isolated from soil and water in Japan.</title>
        <authorList>
            <person name="Masuzawa T."/>
            <person name="Saito M."/>
            <person name="Nakao R."/>
            <person name="Nikaido Y."/>
            <person name="Matsumoto M."/>
            <person name="Ogawa M."/>
            <person name="Yokoyama M."/>
            <person name="Hidaka Y."/>
            <person name="Tomita J."/>
            <person name="Sakakibara K."/>
            <person name="Suzuki K."/>
            <person name="Yasuda S."/>
            <person name="Sato H."/>
            <person name="Yamaguchi M."/>
            <person name="Yoshida S.I."/>
            <person name="Koizumi N."/>
            <person name="Kawamura Y."/>
        </authorList>
    </citation>
    <scope>NUCLEOTIDE SEQUENCE [LARGE SCALE GENOMIC DNA]</scope>
    <source>
        <strain evidence="2">E18</strain>
    </source>
</reference>
<dbReference type="RefSeq" id="WP_108958046.1">
    <property type="nucleotide sequence ID" value="NZ_BFAZ01000001.1"/>
</dbReference>
<organism evidence="1 2">
    <name type="scientific">Leptospira ellinghausenii</name>
    <dbReference type="NCBI Taxonomy" id="1917822"/>
    <lineage>
        <taxon>Bacteria</taxon>
        <taxon>Pseudomonadati</taxon>
        <taxon>Spirochaetota</taxon>
        <taxon>Spirochaetia</taxon>
        <taxon>Leptospirales</taxon>
        <taxon>Leptospiraceae</taxon>
        <taxon>Leptospira</taxon>
    </lineage>
</organism>
<gene>
    <name evidence="1" type="ORF">LPTSP2_00190</name>
</gene>
<keyword evidence="2" id="KW-1185">Reference proteome</keyword>